<evidence type="ECO:0000313" key="2">
    <source>
        <dbReference type="Proteomes" id="UP001596292"/>
    </source>
</evidence>
<dbReference type="RefSeq" id="WP_378971523.1">
    <property type="nucleotide sequence ID" value="NZ_JBHSWN010000001.1"/>
</dbReference>
<organism evidence="1 2">
    <name type="scientific">Methylobacterium komagatae</name>
    <dbReference type="NCBI Taxonomy" id="374425"/>
    <lineage>
        <taxon>Bacteria</taxon>
        <taxon>Pseudomonadati</taxon>
        <taxon>Pseudomonadota</taxon>
        <taxon>Alphaproteobacteria</taxon>
        <taxon>Hyphomicrobiales</taxon>
        <taxon>Methylobacteriaceae</taxon>
        <taxon>Methylobacterium</taxon>
    </lineage>
</organism>
<name>A0ABW2BN96_9HYPH</name>
<comment type="caution">
    <text evidence="1">The sequence shown here is derived from an EMBL/GenBank/DDBJ whole genome shotgun (WGS) entry which is preliminary data.</text>
</comment>
<dbReference type="Pfam" id="PF12096">
    <property type="entry name" value="DUF3572"/>
    <property type="match status" value="1"/>
</dbReference>
<dbReference type="InterPro" id="IPR021955">
    <property type="entry name" value="DUF3572"/>
</dbReference>
<accession>A0ABW2BN96</accession>
<dbReference type="Proteomes" id="UP001596292">
    <property type="component" value="Unassembled WGS sequence"/>
</dbReference>
<keyword evidence="2" id="KW-1185">Reference proteome</keyword>
<sequence length="100" mass="10989">MLTKGKSQQGDDPAEHVALDVLLWMLGDEERLFPFLAATGLDLEAVRAGAKDPVFLAGVLDHVAGDEPVLLACARALEIKPERIIAAWQRLSPRPDDEWM</sequence>
<reference evidence="2" key="1">
    <citation type="journal article" date="2019" name="Int. J. Syst. Evol. Microbiol.">
        <title>The Global Catalogue of Microorganisms (GCM) 10K type strain sequencing project: providing services to taxonomists for standard genome sequencing and annotation.</title>
        <authorList>
            <consortium name="The Broad Institute Genomics Platform"/>
            <consortium name="The Broad Institute Genome Sequencing Center for Infectious Disease"/>
            <person name="Wu L."/>
            <person name="Ma J."/>
        </authorList>
    </citation>
    <scope>NUCLEOTIDE SEQUENCE [LARGE SCALE GENOMIC DNA]</scope>
    <source>
        <strain evidence="2">CCUG 48316</strain>
    </source>
</reference>
<protein>
    <submittedName>
        <fullName evidence="1">DUF3572 domain-containing protein</fullName>
    </submittedName>
</protein>
<proteinExistence type="predicted"/>
<dbReference type="EMBL" id="JBHSWN010000001">
    <property type="protein sequence ID" value="MFC6791055.1"/>
    <property type="molecule type" value="Genomic_DNA"/>
</dbReference>
<evidence type="ECO:0000313" key="1">
    <source>
        <dbReference type="EMBL" id="MFC6791055.1"/>
    </source>
</evidence>
<gene>
    <name evidence="1" type="ORF">ACFQE0_16380</name>
</gene>